<reference evidence="2" key="1">
    <citation type="journal article" date="2014" name="Proc. Natl. Acad. Sci. U.S.A.">
        <title>Extensive sampling of basidiomycete genomes demonstrates inadequacy of the white-rot/brown-rot paradigm for wood decay fungi.</title>
        <authorList>
            <person name="Riley R."/>
            <person name="Salamov A.A."/>
            <person name="Brown D.W."/>
            <person name="Nagy L.G."/>
            <person name="Floudas D."/>
            <person name="Held B.W."/>
            <person name="Levasseur A."/>
            <person name="Lombard V."/>
            <person name="Morin E."/>
            <person name="Otillar R."/>
            <person name="Lindquist E.A."/>
            <person name="Sun H."/>
            <person name="LaButti K.M."/>
            <person name="Schmutz J."/>
            <person name="Jabbour D."/>
            <person name="Luo H."/>
            <person name="Baker S.E."/>
            <person name="Pisabarro A.G."/>
            <person name="Walton J.D."/>
            <person name="Blanchette R.A."/>
            <person name="Henrissat B."/>
            <person name="Martin F."/>
            <person name="Cullen D."/>
            <person name="Hibbett D.S."/>
            <person name="Grigoriev I.V."/>
        </authorList>
    </citation>
    <scope>NUCLEOTIDE SEQUENCE [LARGE SCALE GENOMIC DNA]</scope>
    <source>
        <strain evidence="2">MUCL 33604</strain>
    </source>
</reference>
<sequence length="222" mass="24249">MPRGRTPFLSVEFDDPTDLNLFLSSGLVESDDDSDDTVSDIDGPGRTVDNLISRVGRKLDNLRDRTFPPSDRRIEQPARVLLPRPLENIDAFRSLMNRRSLETLSQSDGTASDLIGPGRTLGKAFAGVGGKVEEVLGHVGARLGSGPNAIMDRIVTLLDALQRGPSGSFDAPHRSSALFRAPRPPHVLVDGIVRRFARDPSVEYSEMLLASSNFNEQCERLA</sequence>
<accession>A0A067PXH7</accession>
<keyword evidence="2" id="KW-1185">Reference proteome</keyword>
<dbReference type="OrthoDB" id="3066495at2759"/>
<evidence type="ECO:0000313" key="1">
    <source>
        <dbReference type="EMBL" id="KDQ58590.1"/>
    </source>
</evidence>
<evidence type="ECO:0000313" key="2">
    <source>
        <dbReference type="Proteomes" id="UP000027265"/>
    </source>
</evidence>
<protein>
    <submittedName>
        <fullName evidence="1">Uncharacterized protein</fullName>
    </submittedName>
</protein>
<dbReference type="InterPro" id="IPR001917">
    <property type="entry name" value="Aminotrans_II_pyridoxalP_BS"/>
</dbReference>
<gene>
    <name evidence="1" type="ORF">JAAARDRAFT_672886</name>
</gene>
<dbReference type="AlphaFoldDB" id="A0A067PXH7"/>
<dbReference type="PROSITE" id="PS00599">
    <property type="entry name" value="AA_TRANSFER_CLASS_2"/>
    <property type="match status" value="1"/>
</dbReference>
<organism evidence="1 2">
    <name type="scientific">Jaapia argillacea MUCL 33604</name>
    <dbReference type="NCBI Taxonomy" id="933084"/>
    <lineage>
        <taxon>Eukaryota</taxon>
        <taxon>Fungi</taxon>
        <taxon>Dikarya</taxon>
        <taxon>Basidiomycota</taxon>
        <taxon>Agaricomycotina</taxon>
        <taxon>Agaricomycetes</taxon>
        <taxon>Agaricomycetidae</taxon>
        <taxon>Jaapiales</taxon>
        <taxon>Jaapiaceae</taxon>
        <taxon>Jaapia</taxon>
    </lineage>
</organism>
<dbReference type="EMBL" id="KL197717">
    <property type="protein sequence ID" value="KDQ58590.1"/>
    <property type="molecule type" value="Genomic_DNA"/>
</dbReference>
<dbReference type="Proteomes" id="UP000027265">
    <property type="component" value="Unassembled WGS sequence"/>
</dbReference>
<dbReference type="GO" id="GO:0016740">
    <property type="term" value="F:transferase activity"/>
    <property type="evidence" value="ECO:0007669"/>
    <property type="project" value="InterPro"/>
</dbReference>
<dbReference type="HOGENOM" id="CLU_1272472_0_0_1"/>
<name>A0A067PXH7_9AGAM</name>
<proteinExistence type="predicted"/>
<dbReference type="InParanoid" id="A0A067PXH7"/>